<dbReference type="GO" id="GO:0005975">
    <property type="term" value="P:carbohydrate metabolic process"/>
    <property type="evidence" value="ECO:0007669"/>
    <property type="project" value="InterPro"/>
</dbReference>
<evidence type="ECO:0000313" key="2">
    <source>
        <dbReference type="Proteomes" id="UP000184251"/>
    </source>
</evidence>
<dbReference type="AlphaFoldDB" id="A0A1M4ZG54"/>
<name>A0A1M4ZG54_9FIRM</name>
<protein>
    <recommendedName>
        <fullName evidence="3">Polysaccharide deacetylase</fullName>
    </recommendedName>
</protein>
<dbReference type="OrthoDB" id="9809365at2"/>
<evidence type="ECO:0000313" key="1">
    <source>
        <dbReference type="EMBL" id="SHF17010.1"/>
    </source>
</evidence>
<accession>A0A1M4ZG54</accession>
<dbReference type="InterPro" id="IPR011330">
    <property type="entry name" value="Glyco_hydro/deAcase_b/a-brl"/>
</dbReference>
<gene>
    <name evidence="1" type="ORF">SAMN02746064_02034</name>
</gene>
<dbReference type="STRING" id="1120975.SAMN02746064_02034"/>
<proteinExistence type="predicted"/>
<evidence type="ECO:0008006" key="3">
    <source>
        <dbReference type="Google" id="ProtNLM"/>
    </source>
</evidence>
<dbReference type="EMBL" id="FQTU01000017">
    <property type="protein sequence ID" value="SHF17010.1"/>
    <property type="molecule type" value="Genomic_DNA"/>
</dbReference>
<organism evidence="1 2">
    <name type="scientific">Alkalibacter saccharofermentans DSM 14828</name>
    <dbReference type="NCBI Taxonomy" id="1120975"/>
    <lineage>
        <taxon>Bacteria</taxon>
        <taxon>Bacillati</taxon>
        <taxon>Bacillota</taxon>
        <taxon>Clostridia</taxon>
        <taxon>Eubacteriales</taxon>
        <taxon>Eubacteriaceae</taxon>
        <taxon>Alkalibacter</taxon>
    </lineage>
</organism>
<dbReference type="RefSeq" id="WP_073271660.1">
    <property type="nucleotide sequence ID" value="NZ_FQTU01000017.1"/>
</dbReference>
<reference evidence="1 2" key="1">
    <citation type="submission" date="2016-11" db="EMBL/GenBank/DDBJ databases">
        <authorList>
            <person name="Jaros S."/>
            <person name="Januszkiewicz K."/>
            <person name="Wedrychowicz H."/>
        </authorList>
    </citation>
    <scope>NUCLEOTIDE SEQUENCE [LARGE SCALE GENOMIC DNA]</scope>
    <source>
        <strain evidence="1 2">DSM 14828</strain>
    </source>
</reference>
<keyword evidence="2" id="KW-1185">Reference proteome</keyword>
<dbReference type="Gene3D" id="3.20.20.370">
    <property type="entry name" value="Glycoside hydrolase/deacetylase"/>
    <property type="match status" value="1"/>
</dbReference>
<dbReference type="SUPFAM" id="SSF88713">
    <property type="entry name" value="Glycoside hydrolase/deacetylase"/>
    <property type="match status" value="1"/>
</dbReference>
<dbReference type="Proteomes" id="UP000184251">
    <property type="component" value="Unassembled WGS sequence"/>
</dbReference>
<sequence length="312" mass="36327">MDWPDNKKFAFTIIDDTDKATMENIKPIYDFLYEKGMITTKTVWTHPSDDEFKADTLVEDGYRMFIKEIADKGFEIGFHGAGSGDFNRDDILSSFNMIKELVGYYPKVHMNHAFNKNNIYWNDKRFTYPVGLLYRGGKKLFKMESAMTQGEMEDSPFFWGDIAKENVMYIRNRVFTGLDTLSYDRYMPYKEKSKEKYSNYWFSSSDGIDCATALKLLSKKNIDKLEKGGGCAIVYVHFAYGFVNGEGKLNELFKERINYLSKKNGWFVPAGELLDFLKDKREDDVYLNSLSALALDARWMAERIIRKVFWGV</sequence>